<dbReference type="FunFam" id="2.40.50.150:FF:000001">
    <property type="entry name" value="DNA-directed RNA polymerase subunit beta"/>
    <property type="match status" value="1"/>
</dbReference>
<dbReference type="InterPro" id="IPR007642">
    <property type="entry name" value="RNA_pol_Rpb2_2"/>
</dbReference>
<evidence type="ECO:0000256" key="6">
    <source>
        <dbReference type="HAMAP-Rule" id="MF_01321"/>
    </source>
</evidence>
<dbReference type="InterPro" id="IPR037034">
    <property type="entry name" value="RNA_pol_Rpb2_2_sf"/>
</dbReference>
<dbReference type="Gene3D" id="3.90.1100.10">
    <property type="match status" value="1"/>
</dbReference>
<dbReference type="InterPro" id="IPR010243">
    <property type="entry name" value="RNA_pol_bsu_bac"/>
</dbReference>
<evidence type="ECO:0000313" key="16">
    <source>
        <dbReference type="Proteomes" id="UP001140293"/>
    </source>
</evidence>
<dbReference type="InterPro" id="IPR037033">
    <property type="entry name" value="DNA-dir_RNAP_su2_hyb_sf"/>
</dbReference>
<comment type="catalytic activity">
    <reaction evidence="5 6 8">
        <text>RNA(n) + a ribonucleoside 5'-triphosphate = RNA(n+1) + diphosphate</text>
        <dbReference type="Rhea" id="RHEA:21248"/>
        <dbReference type="Rhea" id="RHEA-COMP:14527"/>
        <dbReference type="Rhea" id="RHEA-COMP:17342"/>
        <dbReference type="ChEBI" id="CHEBI:33019"/>
        <dbReference type="ChEBI" id="CHEBI:61557"/>
        <dbReference type="ChEBI" id="CHEBI:140395"/>
        <dbReference type="EC" id="2.7.7.6"/>
    </reaction>
</comment>
<feature type="domain" description="RNA polymerase Rpb2" evidence="13">
    <location>
        <begin position="433"/>
        <end position="501"/>
    </location>
</feature>
<feature type="domain" description="DNA-directed RNA polymerase subunit 2 hybrid-binding" evidence="9">
    <location>
        <begin position="639"/>
        <end position="1061"/>
    </location>
</feature>
<accession>A0A9X3BUG9</accession>
<dbReference type="InterPro" id="IPR007644">
    <property type="entry name" value="RNA_pol_bsu_protrusion"/>
</dbReference>
<reference evidence="15" key="1">
    <citation type="submission" date="2020-07" db="EMBL/GenBank/DDBJ databases">
        <authorList>
            <person name="Pettersson B.M.F."/>
            <person name="Behra P.R.K."/>
            <person name="Ramesh M."/>
            <person name="Das S."/>
            <person name="Dasgupta S."/>
            <person name="Kirsebom L.A."/>
        </authorList>
    </citation>
    <scope>NUCLEOTIDE SEQUENCE</scope>
    <source>
        <strain evidence="15">DSM 44615</strain>
    </source>
</reference>
<feature type="domain" description="DNA-directed RNA polymerase beta subunit external 1" evidence="14">
    <location>
        <begin position="511"/>
        <end position="577"/>
    </location>
</feature>
<keyword evidence="16" id="KW-1185">Reference proteome</keyword>
<keyword evidence="1 6" id="KW-0240">DNA-directed RNA polymerase</keyword>
<dbReference type="Gene3D" id="2.30.150.10">
    <property type="entry name" value="DNA-directed RNA polymerase, beta subunit, external 1 domain"/>
    <property type="match status" value="1"/>
</dbReference>
<evidence type="ECO:0000256" key="5">
    <source>
        <dbReference type="ARBA" id="ARBA00048552"/>
    </source>
</evidence>
<dbReference type="Gene3D" id="2.40.270.10">
    <property type="entry name" value="DNA-directed RNA polymerase, subunit 2, domain 6"/>
    <property type="match status" value="1"/>
</dbReference>
<feature type="domain" description="RNA polymerase Rpb2" evidence="11">
    <location>
        <begin position="175"/>
        <end position="374"/>
    </location>
</feature>
<dbReference type="GO" id="GO:0006351">
    <property type="term" value="P:DNA-templated transcription"/>
    <property type="evidence" value="ECO:0007669"/>
    <property type="project" value="UniProtKB-UniRule"/>
</dbReference>
<dbReference type="InterPro" id="IPR015712">
    <property type="entry name" value="DNA-dir_RNA_pol_su2"/>
</dbReference>
<gene>
    <name evidence="6" type="primary">rpoB</name>
    <name evidence="15" type="ORF">H7I41_05985</name>
</gene>
<dbReference type="PROSITE" id="PS01166">
    <property type="entry name" value="RNA_POL_BETA"/>
    <property type="match status" value="1"/>
</dbReference>
<keyword evidence="4 6" id="KW-0804">Transcription</keyword>
<dbReference type="InterPro" id="IPR007645">
    <property type="entry name" value="RNA_pol_Rpb2_3"/>
</dbReference>
<dbReference type="Gene3D" id="2.40.50.150">
    <property type="match status" value="1"/>
</dbReference>
<evidence type="ECO:0000259" key="14">
    <source>
        <dbReference type="Pfam" id="PF10385"/>
    </source>
</evidence>
<dbReference type="Gene3D" id="3.90.1110.10">
    <property type="entry name" value="RNA polymerase Rpb2, domain 2"/>
    <property type="match status" value="1"/>
</dbReference>
<dbReference type="Pfam" id="PF04563">
    <property type="entry name" value="RNA_pol_Rpb2_1"/>
    <property type="match status" value="1"/>
</dbReference>
<evidence type="ECO:0000256" key="3">
    <source>
        <dbReference type="ARBA" id="ARBA00022695"/>
    </source>
</evidence>
<evidence type="ECO:0000313" key="15">
    <source>
        <dbReference type="EMBL" id="MCV7169471.1"/>
    </source>
</evidence>
<dbReference type="InterPro" id="IPR007121">
    <property type="entry name" value="RNA_pol_bsu_CS"/>
</dbReference>
<evidence type="ECO:0000256" key="2">
    <source>
        <dbReference type="ARBA" id="ARBA00022679"/>
    </source>
</evidence>
<comment type="similarity">
    <text evidence="6 7">Belongs to the RNA polymerase beta chain family.</text>
</comment>
<dbReference type="EMBL" id="JACKSJ010000047">
    <property type="protein sequence ID" value="MCV7169471.1"/>
    <property type="molecule type" value="Genomic_DNA"/>
</dbReference>
<dbReference type="Pfam" id="PF10385">
    <property type="entry name" value="RNA_pol_Rpb2_45"/>
    <property type="match status" value="1"/>
</dbReference>
<comment type="subunit">
    <text evidence="6 8">The RNAP catalytic core consists of 2 alpha, 1 beta, 1 beta' and 1 omega subunit. When a sigma factor is associated with the core the holoenzyme is formed, which can initiate transcription.</text>
</comment>
<dbReference type="Gene3D" id="3.90.1800.10">
    <property type="entry name" value="RNA polymerase alpha subunit dimerisation domain"/>
    <property type="match status" value="1"/>
</dbReference>
<evidence type="ECO:0000259" key="13">
    <source>
        <dbReference type="Pfam" id="PF04565"/>
    </source>
</evidence>
<dbReference type="InterPro" id="IPR019462">
    <property type="entry name" value="DNA-dir_RNA_pol_bsu_external_1"/>
</dbReference>
<organism evidence="15 16">
    <name type="scientific">[Mycobacterium] manitobense</name>
    <dbReference type="NCBI Taxonomy" id="190147"/>
    <lineage>
        <taxon>Bacteria</taxon>
        <taxon>Bacillati</taxon>
        <taxon>Actinomycetota</taxon>
        <taxon>Actinomycetes</taxon>
        <taxon>Mycobacteriales</taxon>
        <taxon>Mycobacteriaceae</taxon>
        <taxon>Mycolicibacterium</taxon>
    </lineage>
</organism>
<dbReference type="InterPro" id="IPR014724">
    <property type="entry name" value="RNA_pol_RPB2_OB-fold"/>
</dbReference>
<dbReference type="CDD" id="cd00653">
    <property type="entry name" value="RNA_pol_B_RPB2"/>
    <property type="match status" value="1"/>
</dbReference>
<feature type="domain" description="RNA polymerase Rpb2" evidence="10">
    <location>
        <begin position="1063"/>
        <end position="1137"/>
    </location>
</feature>
<dbReference type="GO" id="GO:0032549">
    <property type="term" value="F:ribonucleoside binding"/>
    <property type="evidence" value="ECO:0007669"/>
    <property type="project" value="InterPro"/>
</dbReference>
<dbReference type="Pfam" id="PF04560">
    <property type="entry name" value="RNA_pol_Rpb2_7"/>
    <property type="match status" value="1"/>
</dbReference>
<proteinExistence type="inferred from homology"/>
<comment type="caution">
    <text evidence="15">The sequence shown here is derived from an EMBL/GenBank/DDBJ whole genome shotgun (WGS) entry which is preliminary data.</text>
</comment>
<dbReference type="RefSeq" id="WP_264011663.1">
    <property type="nucleotide sequence ID" value="NZ_JACKSJ010000047.1"/>
</dbReference>
<evidence type="ECO:0000256" key="8">
    <source>
        <dbReference type="RuleBase" id="RU363031"/>
    </source>
</evidence>
<dbReference type="NCBIfam" id="NF001616">
    <property type="entry name" value="PRK00405.1"/>
    <property type="match status" value="1"/>
</dbReference>
<dbReference type="GO" id="GO:0003677">
    <property type="term" value="F:DNA binding"/>
    <property type="evidence" value="ECO:0007669"/>
    <property type="project" value="UniProtKB-UniRule"/>
</dbReference>
<keyword evidence="3 6" id="KW-0548">Nucleotidyltransferase</keyword>
<dbReference type="Pfam" id="PF04561">
    <property type="entry name" value="RNA_pol_Rpb2_2"/>
    <property type="match status" value="1"/>
</dbReference>
<evidence type="ECO:0000259" key="12">
    <source>
        <dbReference type="Pfam" id="PF04563"/>
    </source>
</evidence>
<dbReference type="FunFam" id="3.90.1800.10:FF:000005">
    <property type="entry name" value="DNA-directed RNA polymerase subunit beta"/>
    <property type="match status" value="1"/>
</dbReference>
<dbReference type="Gene3D" id="2.40.50.100">
    <property type="match status" value="1"/>
</dbReference>
<evidence type="ECO:0000256" key="1">
    <source>
        <dbReference type="ARBA" id="ARBA00022478"/>
    </source>
</evidence>
<name>A0A9X3BUG9_9MYCO</name>
<dbReference type="Proteomes" id="UP001140293">
    <property type="component" value="Unassembled WGS sequence"/>
</dbReference>
<dbReference type="InterPro" id="IPR042107">
    <property type="entry name" value="DNA-dir_RNA_pol_bsu_ext_1_sf"/>
</dbReference>
<evidence type="ECO:0000256" key="7">
    <source>
        <dbReference type="RuleBase" id="RU000434"/>
    </source>
</evidence>
<comment type="function">
    <text evidence="6 8">DNA-dependent RNA polymerase catalyzes the transcription of DNA into RNA using the four ribonucleoside triphosphates as substrates.</text>
</comment>
<dbReference type="NCBIfam" id="TIGR02013">
    <property type="entry name" value="rpoB"/>
    <property type="match status" value="1"/>
</dbReference>
<dbReference type="GO" id="GO:0000428">
    <property type="term" value="C:DNA-directed RNA polymerase complex"/>
    <property type="evidence" value="ECO:0007669"/>
    <property type="project" value="UniProtKB-KW"/>
</dbReference>
<evidence type="ECO:0000259" key="11">
    <source>
        <dbReference type="Pfam" id="PF04561"/>
    </source>
</evidence>
<dbReference type="Pfam" id="PF00562">
    <property type="entry name" value="RNA_pol_Rpb2_6"/>
    <property type="match status" value="1"/>
</dbReference>
<sequence length="1177" mass="129618">MRCWKECILAVSSQSKSAEAITNNSVPGAPNRISFAKLREPLEVPGLLDVQTDSFEWLIGSDRWRETAKARGDVNPSGGLEEVLTELSPIEDFSGSMSLSFSDPRFDEVKAPVDECKDKDMTYAAPLFVTAEFINNNTGEIKSQTVFMGDFPMMTEKGTFIINGTERVVVSQLVRSPGVYFDSTIDKSTEKTLHSVKVIPGRGAWLEFDVDKRDTVGVRIDRKRRQPVTVLLKALGWTNEQITERFGFSEIMMSTLEKDNTAGTDEALLDIYRKLRPGEPPTKESAQTLLENLFFKEKRYDLARVGRYKVNKKLGITANPSAPSSTTLTEEDVVATIEYLVRLHEGQTTMTVPGGVEVPVEVDDIDHFGNRRLRTVGELIQNQIRVGLSRMERVVRERMTTQDVEAITPQTLINIRPVVAAIKEFFGTSQLSQFMDQNNPLSGLTHKRRLSALGPGGLSRERAGLEVRDVHSSHYGRMCPIETPEGPNIGLIGSLSVYARVNPFGFIETPYRKVSDGVVTDQIDYLTADEEDRHVVAQANSPTDDNGRFSEERVLVRRKGGEVEFVSATEVDYMDVSPRQMVSVATAMIPFLEHDDANRALMGANMQRQAVPLVRSEAPLVGTGMELRAAIDAGDVVVSEKAGVVEEVSADYITVMADDGSRKTYRMRKFARSNHGTCANQRPIVDAGQRVESGQVVADGPCTQNGEMALGKNLLVAIMPWEGHNYEDAIILSNRLVEEDVLTSIHIEEHEIDARDTKLGAEEITRDIPNVSDEVLADLDERGIVRIGAEVRDGDILVGKVTPKGETELTPEERLLRAIFGEKAREVRDTSLKVPHGESGKVIGIRVFSREDDDELPAGVNELVRVYVAQKRKISDGDKLAGRHGNKGVIGKILPIEDMPFLPDGTPVDIILNTHGVPRRMNIGQILETHLGWVAKAGWNIQVADGSGAAVPDWADKLPEELHSAPADSIVATPVFDGARENELEGLLASTLPNRDGDVMVDGQGKAVLYDGRSGEPFPYPVTVGYMYILKLHHLVDDKIHARSTGPYSMITQQPLGGKAQFGGQRFGEMECWAMQAYGAAYTLQELLTIKSDDTVGRVKVYEAIVKGENIPEPGIPESFKVLLKELQSLCLNVEVLSSEGTAIEMRDSDDEDLERAAANLGINLSRNESASVEDLA</sequence>
<dbReference type="SUPFAM" id="SSF64484">
    <property type="entry name" value="beta and beta-prime subunits of DNA dependent RNA-polymerase"/>
    <property type="match status" value="1"/>
</dbReference>
<dbReference type="AlphaFoldDB" id="A0A9X3BUG9"/>
<keyword evidence="2 6" id="KW-0808">Transferase</keyword>
<dbReference type="HAMAP" id="MF_01321">
    <property type="entry name" value="RNApol_bact_RpoB"/>
    <property type="match status" value="1"/>
</dbReference>
<dbReference type="Pfam" id="PF04565">
    <property type="entry name" value="RNA_pol_Rpb2_3"/>
    <property type="match status" value="1"/>
</dbReference>
<reference evidence="15" key="2">
    <citation type="journal article" date="2022" name="BMC Genomics">
        <title>Comparative genome analysis of mycobacteria focusing on tRNA and non-coding RNA.</title>
        <authorList>
            <person name="Behra P.R.K."/>
            <person name="Pettersson B.M.F."/>
            <person name="Ramesh M."/>
            <person name="Das S."/>
            <person name="Dasgupta S."/>
            <person name="Kirsebom L.A."/>
        </authorList>
    </citation>
    <scope>NUCLEOTIDE SEQUENCE</scope>
    <source>
        <strain evidence="15">DSM 44615</strain>
    </source>
</reference>
<dbReference type="InterPro" id="IPR007120">
    <property type="entry name" value="DNA-dir_RNAP_su2_dom"/>
</dbReference>
<dbReference type="InterPro" id="IPR007641">
    <property type="entry name" value="RNA_pol_Rpb2_7"/>
</dbReference>
<dbReference type="EC" id="2.7.7.6" evidence="6 8"/>
<evidence type="ECO:0000256" key="4">
    <source>
        <dbReference type="ARBA" id="ARBA00023163"/>
    </source>
</evidence>
<evidence type="ECO:0000259" key="9">
    <source>
        <dbReference type="Pfam" id="PF00562"/>
    </source>
</evidence>
<evidence type="ECO:0000259" key="10">
    <source>
        <dbReference type="Pfam" id="PF04560"/>
    </source>
</evidence>
<protein>
    <recommendedName>
        <fullName evidence="6 8">DNA-directed RNA polymerase subunit beta</fullName>
        <shortName evidence="6">RNAP subunit beta</shortName>
        <ecNumber evidence="6 8">2.7.7.6</ecNumber>
    </recommendedName>
    <alternativeName>
        <fullName evidence="6">RNA polymerase subunit beta</fullName>
    </alternativeName>
    <alternativeName>
        <fullName evidence="6">Transcriptase subunit beta</fullName>
    </alternativeName>
</protein>
<feature type="domain" description="RNA polymerase beta subunit protrusion" evidence="12">
    <location>
        <begin position="100"/>
        <end position="418"/>
    </location>
</feature>
<dbReference type="GO" id="GO:0003899">
    <property type="term" value="F:DNA-directed RNA polymerase activity"/>
    <property type="evidence" value="ECO:0007669"/>
    <property type="project" value="UniProtKB-UniRule"/>
</dbReference>
<dbReference type="PANTHER" id="PTHR20856">
    <property type="entry name" value="DNA-DIRECTED RNA POLYMERASE I SUBUNIT 2"/>
    <property type="match status" value="1"/>
</dbReference>